<dbReference type="AlphaFoldDB" id="A0A151Z3L5"/>
<dbReference type="Pfam" id="PF13499">
    <property type="entry name" value="EF-hand_7"/>
    <property type="match status" value="2"/>
</dbReference>
<keyword evidence="4" id="KW-1185">Reference proteome</keyword>
<evidence type="ECO:0000313" key="4">
    <source>
        <dbReference type="Proteomes" id="UP000076078"/>
    </source>
</evidence>
<organism evidence="3 4">
    <name type="scientific">Tieghemostelium lacteum</name>
    <name type="common">Slime mold</name>
    <name type="synonym">Dictyostelium lacteum</name>
    <dbReference type="NCBI Taxonomy" id="361077"/>
    <lineage>
        <taxon>Eukaryota</taxon>
        <taxon>Amoebozoa</taxon>
        <taxon>Evosea</taxon>
        <taxon>Eumycetozoa</taxon>
        <taxon>Dictyostelia</taxon>
        <taxon>Dictyosteliales</taxon>
        <taxon>Raperosteliaceae</taxon>
        <taxon>Tieghemostelium</taxon>
    </lineage>
</organism>
<dbReference type="PROSITE" id="PS50222">
    <property type="entry name" value="EF_HAND_2"/>
    <property type="match status" value="2"/>
</dbReference>
<dbReference type="Proteomes" id="UP000076078">
    <property type="component" value="Unassembled WGS sequence"/>
</dbReference>
<dbReference type="CDD" id="cd00051">
    <property type="entry name" value="EFh"/>
    <property type="match status" value="2"/>
</dbReference>
<name>A0A151Z3L5_TIELA</name>
<dbReference type="SUPFAM" id="SSF47473">
    <property type="entry name" value="EF-hand"/>
    <property type="match status" value="1"/>
</dbReference>
<dbReference type="PANTHER" id="PTHR23048">
    <property type="entry name" value="MYOSIN LIGHT CHAIN 1, 3"/>
    <property type="match status" value="1"/>
</dbReference>
<dbReference type="InParanoid" id="A0A151Z3L5"/>
<dbReference type="EMBL" id="LODT01000051">
    <property type="protein sequence ID" value="KYQ88535.1"/>
    <property type="molecule type" value="Genomic_DNA"/>
</dbReference>
<dbReference type="GO" id="GO:0016460">
    <property type="term" value="C:myosin II complex"/>
    <property type="evidence" value="ECO:0007669"/>
    <property type="project" value="TreeGrafter"/>
</dbReference>
<dbReference type="PANTHER" id="PTHR23048:SF0">
    <property type="entry name" value="CALMODULIN LIKE 3"/>
    <property type="match status" value="1"/>
</dbReference>
<feature type="domain" description="EF-hand" evidence="2">
    <location>
        <begin position="5"/>
        <end position="40"/>
    </location>
</feature>
<dbReference type="InterPro" id="IPR002048">
    <property type="entry name" value="EF_hand_dom"/>
</dbReference>
<dbReference type="Gene3D" id="1.10.238.10">
    <property type="entry name" value="EF-hand"/>
    <property type="match status" value="2"/>
</dbReference>
<comment type="caution">
    <text evidence="3">The sequence shown here is derived from an EMBL/GenBank/DDBJ whole genome shotgun (WGS) entry which is preliminary data.</text>
</comment>
<dbReference type="OrthoDB" id="26525at2759"/>
<dbReference type="SMART" id="SM00054">
    <property type="entry name" value="EFh"/>
    <property type="match status" value="3"/>
</dbReference>
<dbReference type="InterPro" id="IPR050230">
    <property type="entry name" value="CALM/Myosin/TropC-like"/>
</dbReference>
<evidence type="ECO:0000259" key="2">
    <source>
        <dbReference type="PROSITE" id="PS50222"/>
    </source>
</evidence>
<dbReference type="FunFam" id="1.10.238.10:FF:000178">
    <property type="entry name" value="Calmodulin-2 A"/>
    <property type="match status" value="1"/>
</dbReference>
<gene>
    <name evidence="3" type="ORF">DLAC_11259</name>
</gene>
<keyword evidence="1" id="KW-0677">Repeat</keyword>
<dbReference type="STRING" id="361077.A0A151Z3L5"/>
<feature type="domain" description="EF-hand" evidence="2">
    <location>
        <begin position="77"/>
        <end position="112"/>
    </location>
</feature>
<accession>A0A151Z3L5</accession>
<reference evidence="3 4" key="1">
    <citation type="submission" date="2015-12" db="EMBL/GenBank/DDBJ databases">
        <title>Dictyostelia acquired genes for synthesis and detection of signals that induce cell-type specialization by lateral gene transfer from prokaryotes.</title>
        <authorList>
            <person name="Gloeckner G."/>
            <person name="Schaap P."/>
        </authorList>
    </citation>
    <scope>NUCLEOTIDE SEQUENCE [LARGE SCALE GENOMIC DNA]</scope>
    <source>
        <strain evidence="3 4">TK</strain>
    </source>
</reference>
<dbReference type="InterPro" id="IPR011992">
    <property type="entry name" value="EF-hand-dom_pair"/>
</dbReference>
<evidence type="ECO:0000256" key="1">
    <source>
        <dbReference type="ARBA" id="ARBA00022737"/>
    </source>
</evidence>
<dbReference type="GO" id="GO:0005509">
    <property type="term" value="F:calcium ion binding"/>
    <property type="evidence" value="ECO:0007669"/>
    <property type="project" value="InterPro"/>
</dbReference>
<protein>
    <submittedName>
        <fullName evidence="3">Calmodulin-like protein</fullName>
    </submittedName>
</protein>
<proteinExistence type="predicted"/>
<sequence>MAKEDNNTLYKDAFNYYDKQKNGKISVQDLGTVMRSAGANPTQAELKDIIKEVDDGSGFVDYPKFTQLMTRKFKYSDTDADIKQSFKVFDKKGNGYANVQELKHTLTSVGEKLTKEEFDTMLKDAKIVDGQIQVDEFIRIIRASKSFN</sequence>
<dbReference type="OMA" id="EEFQIAM"/>
<evidence type="ECO:0000313" key="3">
    <source>
        <dbReference type="EMBL" id="KYQ88535.1"/>
    </source>
</evidence>